<dbReference type="Proteomes" id="UP001155182">
    <property type="component" value="Unassembled WGS sequence"/>
</dbReference>
<protein>
    <recommendedName>
        <fullName evidence="3">Lipoprotein</fullName>
    </recommendedName>
</protein>
<comment type="caution">
    <text evidence="1">The sequence shown here is derived from an EMBL/GenBank/DDBJ whole genome shotgun (WGS) entry which is preliminary data.</text>
</comment>
<organism evidence="1 2">
    <name type="scientific">Solitalea agri</name>
    <dbReference type="NCBI Taxonomy" id="2953739"/>
    <lineage>
        <taxon>Bacteria</taxon>
        <taxon>Pseudomonadati</taxon>
        <taxon>Bacteroidota</taxon>
        <taxon>Sphingobacteriia</taxon>
        <taxon>Sphingobacteriales</taxon>
        <taxon>Sphingobacteriaceae</taxon>
        <taxon>Solitalea</taxon>
    </lineage>
</organism>
<reference evidence="1" key="1">
    <citation type="submission" date="2022-06" db="EMBL/GenBank/DDBJ databases">
        <title>Solitalea sp. MAHUQ-68 isolated from rhizospheric soil.</title>
        <authorList>
            <person name="Huq M.A."/>
        </authorList>
    </citation>
    <scope>NUCLEOTIDE SEQUENCE</scope>
    <source>
        <strain evidence="1">MAHUQ-68</strain>
    </source>
</reference>
<dbReference type="EMBL" id="JAMWYS010000046">
    <property type="protein sequence ID" value="MCO4293907.1"/>
    <property type="molecule type" value="Genomic_DNA"/>
</dbReference>
<name>A0A9X2F3D1_9SPHI</name>
<evidence type="ECO:0008006" key="3">
    <source>
        <dbReference type="Google" id="ProtNLM"/>
    </source>
</evidence>
<evidence type="ECO:0000313" key="2">
    <source>
        <dbReference type="Proteomes" id="UP001155182"/>
    </source>
</evidence>
<accession>A0A9X2F3D1</accession>
<keyword evidence="2" id="KW-1185">Reference proteome</keyword>
<evidence type="ECO:0000313" key="1">
    <source>
        <dbReference type="EMBL" id="MCO4293907.1"/>
    </source>
</evidence>
<dbReference type="AlphaFoldDB" id="A0A9X2F3D1"/>
<proteinExistence type="predicted"/>
<dbReference type="PROSITE" id="PS51257">
    <property type="entry name" value="PROKAR_LIPOPROTEIN"/>
    <property type="match status" value="1"/>
</dbReference>
<sequence>MKRNTALWIMAVVFILACNTKTNKTTVQTDSISVSDSPKSNEYCYSYIKDKDSVLLRFKMSDDSLILGTLNYNFHEKDSNKGNVQGMLKGDTLLLDYIFQSEGVESVREVAFLKKGEDFVEGYGDLVEKDGRMMFKEHKKLNFGGQTILRPIECK</sequence>
<gene>
    <name evidence="1" type="ORF">NF867_13665</name>
</gene>
<dbReference type="RefSeq" id="WP_252588601.1">
    <property type="nucleotide sequence ID" value="NZ_JAMWYS010000046.1"/>
</dbReference>